<proteinExistence type="inferred from homology"/>
<dbReference type="GO" id="GO:0003735">
    <property type="term" value="F:structural constituent of ribosome"/>
    <property type="evidence" value="ECO:0007669"/>
    <property type="project" value="InterPro"/>
</dbReference>
<evidence type="ECO:0000256" key="6">
    <source>
        <dbReference type="ARBA" id="ARBA00059887"/>
    </source>
</evidence>
<dbReference type="GO" id="GO:0008097">
    <property type="term" value="F:5S rRNA binding"/>
    <property type="evidence" value="ECO:0007669"/>
    <property type="project" value="TreeGrafter"/>
</dbReference>
<protein>
    <recommendedName>
        <fullName evidence="7">Large ribosomal subunit protein uL18m</fullName>
    </recommendedName>
    <alternativeName>
        <fullName evidence="8">39S ribosomal protein L18, mitochondrial</fullName>
    </alternativeName>
</protein>
<dbReference type="SUPFAM" id="SSF53137">
    <property type="entry name" value="Translational machinery components"/>
    <property type="match status" value="1"/>
</dbReference>
<dbReference type="PANTHER" id="PTHR12899">
    <property type="entry name" value="39S RIBOSOMAL PROTEIN L18, MITOCHONDRIAL"/>
    <property type="match status" value="1"/>
</dbReference>
<dbReference type="GO" id="GO:1990904">
    <property type="term" value="C:ribonucleoprotein complex"/>
    <property type="evidence" value="ECO:0007669"/>
    <property type="project" value="UniProtKB-KW"/>
</dbReference>
<dbReference type="KEGG" id="pmrn:116939276"/>
<dbReference type="FunFam" id="3.30.420.80:FF:000005">
    <property type="entry name" value="39S ribosomal protein L18, mitochondrial"/>
    <property type="match status" value="1"/>
</dbReference>
<organism evidence="10 11">
    <name type="scientific">Petromyzon marinus</name>
    <name type="common">Sea lamprey</name>
    <dbReference type="NCBI Taxonomy" id="7757"/>
    <lineage>
        <taxon>Eukaryota</taxon>
        <taxon>Metazoa</taxon>
        <taxon>Chordata</taxon>
        <taxon>Craniata</taxon>
        <taxon>Vertebrata</taxon>
        <taxon>Cyclostomata</taxon>
        <taxon>Hyperoartia</taxon>
        <taxon>Petromyzontiformes</taxon>
        <taxon>Petromyzontidae</taxon>
        <taxon>Petromyzon</taxon>
    </lineage>
</organism>
<feature type="compositionally biased region" description="Low complexity" evidence="9">
    <location>
        <begin position="56"/>
        <end position="67"/>
    </location>
</feature>
<dbReference type="RefSeq" id="XP_032803374.1">
    <property type="nucleotide sequence ID" value="XM_032947483.1"/>
</dbReference>
<evidence type="ECO:0000256" key="2">
    <source>
        <dbReference type="ARBA" id="ARBA00007116"/>
    </source>
</evidence>
<dbReference type="Proteomes" id="UP001318040">
    <property type="component" value="Chromosome 5"/>
</dbReference>
<evidence type="ECO:0000256" key="3">
    <source>
        <dbReference type="ARBA" id="ARBA00022980"/>
    </source>
</evidence>
<gene>
    <name evidence="11" type="primary">MRPL18</name>
</gene>
<dbReference type="GeneID" id="116939276"/>
<evidence type="ECO:0000313" key="10">
    <source>
        <dbReference type="Proteomes" id="UP001318040"/>
    </source>
</evidence>
<comment type="subcellular location">
    <subcellularLocation>
        <location evidence="1">Mitochondrion</location>
    </subcellularLocation>
</comment>
<keyword evidence="4" id="KW-0496">Mitochondrion</keyword>
<dbReference type="CTD" id="29074"/>
<feature type="region of interest" description="Disordered" evidence="9">
    <location>
        <begin position="53"/>
        <end position="78"/>
    </location>
</feature>
<dbReference type="Pfam" id="PF00861">
    <property type="entry name" value="Ribosomal_L18p"/>
    <property type="match status" value="1"/>
</dbReference>
<evidence type="ECO:0000256" key="9">
    <source>
        <dbReference type="SAM" id="MobiDB-lite"/>
    </source>
</evidence>
<dbReference type="CDD" id="cd00432">
    <property type="entry name" value="Ribosomal_L18_L5e"/>
    <property type="match status" value="1"/>
</dbReference>
<keyword evidence="5" id="KW-0687">Ribonucleoprotein</keyword>
<accession>A0AAJ7WML8</accession>
<evidence type="ECO:0000256" key="7">
    <source>
        <dbReference type="ARBA" id="ARBA00069051"/>
    </source>
</evidence>
<sequence length="217" mass="24304">MRFAGLCRGLARRVGATLGGGGKDAAAWRDLADAEQRRQFQMAAFTGPTLLRGARSSSGSSFAQPQQQDEEVGTAENEAVRTNFVNRNPRNLERMALALKDRGWDTVWPNRCYWHRLCLDRTQQHVSAWVEHCSRHVVVSASTHEWAIKRHLHSTSDVAAAENVGRVLAQRCLESGISYAVFRHIPWSYKSAAVQSFKKACKEGGLVLSEPRRIFVK</sequence>
<keyword evidence="10" id="KW-1185">Reference proteome</keyword>
<dbReference type="Gene3D" id="3.30.420.80">
    <property type="entry name" value="Ribosomal protein S11"/>
    <property type="match status" value="1"/>
</dbReference>
<evidence type="ECO:0000256" key="4">
    <source>
        <dbReference type="ARBA" id="ARBA00023128"/>
    </source>
</evidence>
<name>A0AAJ7WML8_PETMA</name>
<dbReference type="GO" id="GO:0005743">
    <property type="term" value="C:mitochondrial inner membrane"/>
    <property type="evidence" value="ECO:0007669"/>
    <property type="project" value="UniProtKB-ARBA"/>
</dbReference>
<dbReference type="AlphaFoldDB" id="A0AAJ7WML8"/>
<keyword evidence="3 11" id="KW-0689">Ribosomal protein</keyword>
<dbReference type="InterPro" id="IPR057268">
    <property type="entry name" value="Ribosomal_L18"/>
</dbReference>
<evidence type="ECO:0000256" key="5">
    <source>
        <dbReference type="ARBA" id="ARBA00023274"/>
    </source>
</evidence>
<comment type="function">
    <text evidence="6">Together with thiosulfate sulfurtransferase (TST), acts as a mitochondrial import factor for the cytosolic 5S rRNA. The precursor form shows RNA chaperone activity; is able to fold the 5S rRNA into an import-competent conformation that is recognized by rhodanese (TST). Both the cytoplasmic and mitochondrial forms are able to bind to the helix IV-loop D in the gamma domain of the 5S rRNA.</text>
</comment>
<comment type="similarity">
    <text evidence="2">Belongs to the universal ribosomal protein uL18 family.</text>
</comment>
<reference evidence="11" key="1">
    <citation type="submission" date="2025-08" db="UniProtKB">
        <authorList>
            <consortium name="RefSeq"/>
        </authorList>
    </citation>
    <scope>IDENTIFICATION</scope>
    <source>
        <tissue evidence="11">Sperm</tissue>
    </source>
</reference>
<dbReference type="InterPro" id="IPR005484">
    <property type="entry name" value="Ribosomal_uL18_bac/plant/anim"/>
</dbReference>
<dbReference type="PANTHER" id="PTHR12899:SF3">
    <property type="entry name" value="LARGE RIBOSOMAL SUBUNIT PROTEIN UL18M"/>
    <property type="match status" value="1"/>
</dbReference>
<dbReference type="GO" id="GO:0006412">
    <property type="term" value="P:translation"/>
    <property type="evidence" value="ECO:0007669"/>
    <property type="project" value="InterPro"/>
</dbReference>
<evidence type="ECO:0000256" key="8">
    <source>
        <dbReference type="ARBA" id="ARBA00082661"/>
    </source>
</evidence>
<evidence type="ECO:0000313" key="11">
    <source>
        <dbReference type="RefSeq" id="XP_032803374.1"/>
    </source>
</evidence>
<dbReference type="GO" id="GO:0005840">
    <property type="term" value="C:ribosome"/>
    <property type="evidence" value="ECO:0007669"/>
    <property type="project" value="UniProtKB-KW"/>
</dbReference>
<dbReference type="InterPro" id="IPR036967">
    <property type="entry name" value="Ribosomal_uS11_sf"/>
</dbReference>
<evidence type="ECO:0000256" key="1">
    <source>
        <dbReference type="ARBA" id="ARBA00004173"/>
    </source>
</evidence>